<dbReference type="GO" id="GO:0003676">
    <property type="term" value="F:nucleic acid binding"/>
    <property type="evidence" value="ECO:0007669"/>
    <property type="project" value="InterPro"/>
</dbReference>
<dbReference type="eggNOG" id="KOG1041">
    <property type="taxonomic scope" value="Eukaryota"/>
</dbReference>
<dbReference type="STRING" id="675120.M2XHF9"/>
<dbReference type="Pfam" id="PF08699">
    <property type="entry name" value="ArgoL1"/>
    <property type="match status" value="1"/>
</dbReference>
<dbReference type="InterPro" id="IPR012337">
    <property type="entry name" value="RNaseH-like_sf"/>
</dbReference>
<evidence type="ECO:0000256" key="1">
    <source>
        <dbReference type="SAM" id="MobiDB-lite"/>
    </source>
</evidence>
<keyword evidence="4" id="KW-1185">Reference proteome</keyword>
<feature type="region of interest" description="Disordered" evidence="1">
    <location>
        <begin position="388"/>
        <end position="409"/>
    </location>
</feature>
<dbReference type="SUPFAM" id="SSF101690">
    <property type="entry name" value="PAZ domain"/>
    <property type="match status" value="1"/>
</dbReference>
<dbReference type="PROSITE" id="PS50822">
    <property type="entry name" value="PIWI"/>
    <property type="match status" value="1"/>
</dbReference>
<feature type="domain" description="Piwi" evidence="2">
    <location>
        <begin position="667"/>
        <end position="984"/>
    </location>
</feature>
<dbReference type="OrthoDB" id="10252740at2759"/>
<dbReference type="SUPFAM" id="SSF53098">
    <property type="entry name" value="Ribonuclease H-like"/>
    <property type="match status" value="1"/>
</dbReference>
<dbReference type="InterPro" id="IPR014811">
    <property type="entry name" value="ArgoL1"/>
</dbReference>
<dbReference type="PANTHER" id="PTHR22891">
    <property type="entry name" value="EUKARYOTIC TRANSLATION INITIATION FACTOR 2C"/>
    <property type="match status" value="1"/>
</dbReference>
<feature type="compositionally biased region" description="Low complexity" evidence="1">
    <location>
        <begin position="102"/>
        <end position="114"/>
    </location>
</feature>
<protein>
    <recommendedName>
        <fullName evidence="2">Piwi domain-containing protein</fullName>
    </recommendedName>
</protein>
<dbReference type="Pfam" id="PF02171">
    <property type="entry name" value="Piwi"/>
    <property type="match status" value="1"/>
</dbReference>
<dbReference type="InterPro" id="IPR036085">
    <property type="entry name" value="PAZ_dom_sf"/>
</dbReference>
<organism evidence="3 4">
    <name type="scientific">Dothistroma septosporum (strain NZE10 / CBS 128990)</name>
    <name type="common">Red band needle blight fungus</name>
    <name type="synonym">Mycosphaerella pini</name>
    <dbReference type="NCBI Taxonomy" id="675120"/>
    <lineage>
        <taxon>Eukaryota</taxon>
        <taxon>Fungi</taxon>
        <taxon>Dikarya</taxon>
        <taxon>Ascomycota</taxon>
        <taxon>Pezizomycotina</taxon>
        <taxon>Dothideomycetes</taxon>
        <taxon>Dothideomycetidae</taxon>
        <taxon>Mycosphaerellales</taxon>
        <taxon>Mycosphaerellaceae</taxon>
        <taxon>Dothistroma</taxon>
    </lineage>
</organism>
<feature type="compositionally biased region" description="Low complexity" evidence="1">
    <location>
        <begin position="28"/>
        <end position="39"/>
    </location>
</feature>
<dbReference type="Gene3D" id="3.30.420.10">
    <property type="entry name" value="Ribonuclease H-like superfamily/Ribonuclease H"/>
    <property type="match status" value="1"/>
</dbReference>
<dbReference type="Gene3D" id="3.40.50.2300">
    <property type="match status" value="1"/>
</dbReference>
<dbReference type="EMBL" id="KB446546">
    <property type="protein sequence ID" value="EME38877.1"/>
    <property type="molecule type" value="Genomic_DNA"/>
</dbReference>
<proteinExistence type="predicted"/>
<evidence type="ECO:0000313" key="4">
    <source>
        <dbReference type="Proteomes" id="UP000016933"/>
    </source>
</evidence>
<dbReference type="AlphaFoldDB" id="M2XHF9"/>
<sequence>MTRNRDNNNTIPNNPWFKTNPQNHGRNDSNNARNSSNNNVLPTTAPATVGQLSTTMQTTSLSENKSRPSGQTMARSEAIAYSQSSAPSRDPAPSQASGQVLANTTTKSTSANTTPGKNKTEEGLCGAKKSTFFDARYVTTAAVGGLGDKVRMRINERTLTKRPLKKSLIYKVLSEDQPWTPEYRRNLIYTDWNSTIVTTKPLEMLATGKVVVSDNGEISAPYTFVNQSDPPGTPASKQTATIKLAHVIDSAALEKYVKPGGDPSFDYSKHTTVLNHMVKHFAAQPGNAICIGSNKIFDIKAQGHLDLPSGLHARRGFFSSIRPVNNGMQLQLNTKGAAFIPDGPVVPFLKKYFKEQFDPDVVVQKKFNDVWPEVRALLSHLKVRYRYDPPNPRADPQARSDVLQDPENGSIKGRRKVINSFGKPSNQQRFKHSFFTEKETWTVEDHFNKHVLRSTRLEFPKLPVVNVGAKSTDKKKNMEVWVPMELLWIEADQPLRSTVPDCDMDMMGKYIRTDPRENVERIVTNGRRLLHAQNLQAVLPMAAEMSTVTGRRLAAPVISYGKVKIPILKSSTGKWNIENVTPLEAGAALTQLLVIVVNSDMRKVGRVDYEKLLGAQGLMGGLDHYGVKCSGYQLQIAASTSRHDLHSAYNAFDNPEDLGKNIQKVRTVLVVLPSKDANDYAAVKTWGELHDGVNTICVTAGKQHRLIDYDFQANLALKFNAKLRGQNHKLDKSFFEYLCHGQSATMVVGADVTHPGPSSVDYCPSIAAVVASTDSGACKYSGSIRLQASREEIITDLQGMMTERLKVWYFAGDRRTLPPHILYYRDGVSESQFGAVKEQELTAIKSACAKAGASAQSENYTPKITVVICTKRHQTRFYPTSLNPGKEFDSKTGNPLPGMVVDDRAIRLPHYFDFYLQGHKALQGTARPCHYFVIENGIGYNPDQLQAVTYGLSWVYATSLTPISLAAPAYYADRLCERGRAYLRPALIGRHPDRPDMTAALANATTEEEAKAAAVRYLSAHAQFWPQAIHPVHPSIRDTMFWV</sequence>
<dbReference type="Proteomes" id="UP000016933">
    <property type="component" value="Unassembled WGS sequence"/>
</dbReference>
<dbReference type="InterPro" id="IPR036397">
    <property type="entry name" value="RNaseH_sf"/>
</dbReference>
<dbReference type="SMART" id="SM01163">
    <property type="entry name" value="DUF1785"/>
    <property type="match status" value="1"/>
</dbReference>
<feature type="region of interest" description="Disordered" evidence="1">
    <location>
        <begin position="1"/>
        <end position="123"/>
    </location>
</feature>
<dbReference type="CDD" id="cd02846">
    <property type="entry name" value="PAZ_argonaute_like"/>
    <property type="match status" value="1"/>
</dbReference>
<reference evidence="4" key="1">
    <citation type="journal article" date="2012" name="PLoS Genet.">
        <title>The genomes of the fungal plant pathogens Cladosporium fulvum and Dothistroma septosporum reveal adaptation to different hosts and lifestyles but also signatures of common ancestry.</title>
        <authorList>
            <person name="de Wit P.J.G.M."/>
            <person name="van der Burgt A."/>
            <person name="Oekmen B."/>
            <person name="Stergiopoulos I."/>
            <person name="Abd-Elsalam K.A."/>
            <person name="Aerts A.L."/>
            <person name="Bahkali A.H."/>
            <person name="Beenen H.G."/>
            <person name="Chettri P."/>
            <person name="Cox M.P."/>
            <person name="Datema E."/>
            <person name="de Vries R.P."/>
            <person name="Dhillon B."/>
            <person name="Ganley A.R."/>
            <person name="Griffiths S.A."/>
            <person name="Guo Y."/>
            <person name="Hamelin R.C."/>
            <person name="Henrissat B."/>
            <person name="Kabir M.S."/>
            <person name="Jashni M.K."/>
            <person name="Kema G."/>
            <person name="Klaubauf S."/>
            <person name="Lapidus A."/>
            <person name="Levasseur A."/>
            <person name="Lindquist E."/>
            <person name="Mehrabi R."/>
            <person name="Ohm R.A."/>
            <person name="Owen T.J."/>
            <person name="Salamov A."/>
            <person name="Schwelm A."/>
            <person name="Schijlen E."/>
            <person name="Sun H."/>
            <person name="van den Burg H.A."/>
            <person name="van Ham R.C.H.J."/>
            <person name="Zhang S."/>
            <person name="Goodwin S.B."/>
            <person name="Grigoriev I.V."/>
            <person name="Collemare J."/>
            <person name="Bradshaw R.E."/>
        </authorList>
    </citation>
    <scope>NUCLEOTIDE SEQUENCE [LARGE SCALE GENOMIC DNA]</scope>
    <source>
        <strain evidence="4">NZE10 / CBS 128990</strain>
    </source>
</reference>
<feature type="compositionally biased region" description="Low complexity" evidence="1">
    <location>
        <begin position="51"/>
        <end position="62"/>
    </location>
</feature>
<name>M2XHF9_DOTSN</name>
<gene>
    <name evidence="3" type="ORF">DOTSEDRAFT_92165</name>
</gene>
<dbReference type="HOGENOM" id="CLU_004544_4_1_1"/>
<dbReference type="SMART" id="SM00950">
    <property type="entry name" value="Piwi"/>
    <property type="match status" value="1"/>
</dbReference>
<accession>M2XHF9</accession>
<dbReference type="Gene3D" id="2.170.260.10">
    <property type="entry name" value="paz domain"/>
    <property type="match status" value="1"/>
</dbReference>
<dbReference type="OMA" id="HYFVIEN"/>
<reference evidence="3 4" key="2">
    <citation type="journal article" date="2012" name="PLoS Pathog.">
        <title>Diverse lifestyles and strategies of plant pathogenesis encoded in the genomes of eighteen Dothideomycetes fungi.</title>
        <authorList>
            <person name="Ohm R.A."/>
            <person name="Feau N."/>
            <person name="Henrissat B."/>
            <person name="Schoch C.L."/>
            <person name="Horwitz B.A."/>
            <person name="Barry K.W."/>
            <person name="Condon B.J."/>
            <person name="Copeland A.C."/>
            <person name="Dhillon B."/>
            <person name="Glaser F."/>
            <person name="Hesse C.N."/>
            <person name="Kosti I."/>
            <person name="LaButti K."/>
            <person name="Lindquist E.A."/>
            <person name="Lucas S."/>
            <person name="Salamov A.A."/>
            <person name="Bradshaw R.E."/>
            <person name="Ciuffetti L."/>
            <person name="Hamelin R.C."/>
            <person name="Kema G.H.J."/>
            <person name="Lawrence C."/>
            <person name="Scott J.A."/>
            <person name="Spatafora J.W."/>
            <person name="Turgeon B.G."/>
            <person name="de Wit P.J.G.M."/>
            <person name="Zhong S."/>
            <person name="Goodwin S.B."/>
            <person name="Grigoriev I.V."/>
        </authorList>
    </citation>
    <scope>NUCLEOTIDE SEQUENCE [LARGE SCALE GENOMIC DNA]</scope>
    <source>
        <strain evidence="4">NZE10 / CBS 128990</strain>
    </source>
</reference>
<dbReference type="InterPro" id="IPR003165">
    <property type="entry name" value="Piwi"/>
</dbReference>
<evidence type="ECO:0000259" key="2">
    <source>
        <dbReference type="PROSITE" id="PS50822"/>
    </source>
</evidence>
<evidence type="ECO:0000313" key="3">
    <source>
        <dbReference type="EMBL" id="EME38877.1"/>
    </source>
</evidence>